<evidence type="ECO:0000256" key="1">
    <source>
        <dbReference type="SAM" id="MobiDB-lite"/>
    </source>
</evidence>
<comment type="caution">
    <text evidence="2">The sequence shown here is derived from an EMBL/GenBank/DDBJ whole genome shotgun (WGS) entry which is preliminary data.</text>
</comment>
<name>A0ABU2RNM8_9ACTN</name>
<organism evidence="2 3">
    <name type="scientific">Streptomyces salyersiae</name>
    <dbReference type="NCBI Taxonomy" id="3075530"/>
    <lineage>
        <taxon>Bacteria</taxon>
        <taxon>Bacillati</taxon>
        <taxon>Actinomycetota</taxon>
        <taxon>Actinomycetes</taxon>
        <taxon>Kitasatosporales</taxon>
        <taxon>Streptomycetaceae</taxon>
        <taxon>Streptomyces</taxon>
    </lineage>
</organism>
<dbReference type="RefSeq" id="WP_311659281.1">
    <property type="nucleotide sequence ID" value="NZ_JAVREX010000010.1"/>
</dbReference>
<dbReference type="Proteomes" id="UP001183777">
    <property type="component" value="Unassembled WGS sequence"/>
</dbReference>
<feature type="region of interest" description="Disordered" evidence="1">
    <location>
        <begin position="157"/>
        <end position="187"/>
    </location>
</feature>
<sequence length="187" mass="19833">MVCTLLPSPDHVHVVGAGAPRTIIATTAHGAAADVRSRLLPEFEQLVLLALLREVQEDLHWVRDAEPGTVPTVDLDAALDRFLTHAPYLIEAARRGDGKPLAVPETGVLVRFEILLARVQADAGARDNGEPGHMDEAMALWLESGEDLVDVVRATTVGPAEEPSRPAVATATPPKPPTAVAASGRTR</sequence>
<reference evidence="3" key="1">
    <citation type="submission" date="2023-07" db="EMBL/GenBank/DDBJ databases">
        <title>30 novel species of actinomycetes from the DSMZ collection.</title>
        <authorList>
            <person name="Nouioui I."/>
        </authorList>
    </citation>
    <scope>NUCLEOTIDE SEQUENCE [LARGE SCALE GENOMIC DNA]</scope>
    <source>
        <strain evidence="3">DSM 41770</strain>
    </source>
</reference>
<gene>
    <name evidence="2" type="ORF">RM649_22780</name>
</gene>
<evidence type="ECO:0000313" key="3">
    <source>
        <dbReference type="Proteomes" id="UP001183777"/>
    </source>
</evidence>
<protein>
    <submittedName>
        <fullName evidence="2">Uncharacterized protein</fullName>
    </submittedName>
</protein>
<accession>A0ABU2RNM8</accession>
<feature type="compositionally biased region" description="Low complexity" evidence="1">
    <location>
        <begin position="166"/>
        <end position="187"/>
    </location>
</feature>
<proteinExistence type="predicted"/>
<dbReference type="EMBL" id="JAVREX010000010">
    <property type="protein sequence ID" value="MDT0430460.1"/>
    <property type="molecule type" value="Genomic_DNA"/>
</dbReference>
<evidence type="ECO:0000313" key="2">
    <source>
        <dbReference type="EMBL" id="MDT0430460.1"/>
    </source>
</evidence>
<keyword evidence="3" id="KW-1185">Reference proteome</keyword>